<gene>
    <name evidence="2" type="ORF">C2869_01775</name>
</gene>
<evidence type="ECO:0000313" key="3">
    <source>
        <dbReference type="Proteomes" id="UP000244441"/>
    </source>
</evidence>
<reference evidence="2 3" key="1">
    <citation type="submission" date="2018-01" db="EMBL/GenBank/DDBJ databases">
        <title>Genome sequence of a Cantenovulum-like bacteria.</title>
        <authorList>
            <person name="Tan W.R."/>
            <person name="Lau N.-S."/>
            <person name="Go F."/>
            <person name="Amirul A.-A.A."/>
        </authorList>
    </citation>
    <scope>NUCLEOTIDE SEQUENCE [LARGE SCALE GENOMIC DNA]</scope>
    <source>
        <strain evidence="2 3">CCB-QB4</strain>
    </source>
</reference>
<feature type="signal peptide" evidence="1">
    <location>
        <begin position="1"/>
        <end position="24"/>
    </location>
</feature>
<protein>
    <submittedName>
        <fullName evidence="2">Uncharacterized protein</fullName>
    </submittedName>
</protein>
<proteinExistence type="predicted"/>
<evidence type="ECO:0000313" key="2">
    <source>
        <dbReference type="EMBL" id="AWB65250.1"/>
    </source>
</evidence>
<evidence type="ECO:0000256" key="1">
    <source>
        <dbReference type="SAM" id="SignalP"/>
    </source>
</evidence>
<dbReference type="KEGG" id="cate:C2869_01775"/>
<dbReference type="Proteomes" id="UP000244441">
    <property type="component" value="Chromosome"/>
</dbReference>
<dbReference type="EMBL" id="CP026604">
    <property type="protein sequence ID" value="AWB65250.1"/>
    <property type="molecule type" value="Genomic_DNA"/>
</dbReference>
<dbReference type="SUPFAM" id="SSF53850">
    <property type="entry name" value="Periplasmic binding protein-like II"/>
    <property type="match status" value="1"/>
</dbReference>
<accession>A0A2S0VMB3</accession>
<sequence>MLYFFRLKNLFYFFVCIVCFKLCAADRIKVNTGASSRDIRAEYTFSIMYEALDQTKMEFGDYEVQVIGYSLPNYRKLQQVEEGRNINVAMALTTQEWERRTIPIRIPLRRGILNYRLLLIHKDNLTKFSNIASVEELKKLRVGLRRNWATNEVMAAQDYNIVNAFSYDAIFNMLQLKRYDYVPRGIHEIYDEVLLRQHELPDITVAPNIAIYIPAPFYMFVSKKTPHLAERLETGLRKLVDNGFIEQQLHQYYGQHIKKANLKNRRIINVGNPLLPPETPLEDKSLWTDWQQVN</sequence>
<keyword evidence="1" id="KW-0732">Signal</keyword>
<organism evidence="2 3">
    <name type="scientific">Saccharobesus litoralis</name>
    <dbReference type="NCBI Taxonomy" id="2172099"/>
    <lineage>
        <taxon>Bacteria</taxon>
        <taxon>Pseudomonadati</taxon>
        <taxon>Pseudomonadota</taxon>
        <taxon>Gammaproteobacteria</taxon>
        <taxon>Alteromonadales</taxon>
        <taxon>Alteromonadaceae</taxon>
        <taxon>Saccharobesus</taxon>
    </lineage>
</organism>
<keyword evidence="3" id="KW-1185">Reference proteome</keyword>
<dbReference type="Gene3D" id="3.40.190.10">
    <property type="entry name" value="Periplasmic binding protein-like II"/>
    <property type="match status" value="2"/>
</dbReference>
<feature type="chain" id="PRO_5015608630" evidence="1">
    <location>
        <begin position="25"/>
        <end position="294"/>
    </location>
</feature>
<dbReference type="AlphaFoldDB" id="A0A2S0VMB3"/>
<name>A0A2S0VMB3_9ALTE</name>